<feature type="region of interest" description="Disordered" evidence="1">
    <location>
        <begin position="357"/>
        <end position="395"/>
    </location>
</feature>
<reference evidence="2 3" key="1">
    <citation type="submission" date="2023-01" db="EMBL/GenBank/DDBJ databases">
        <title>Analysis of 21 Apiospora genomes using comparative genomics revels a genus with tremendous synthesis potential of carbohydrate active enzymes and secondary metabolites.</title>
        <authorList>
            <person name="Sorensen T."/>
        </authorList>
    </citation>
    <scope>NUCLEOTIDE SEQUENCE [LARGE SCALE GENOMIC DNA]</scope>
    <source>
        <strain evidence="2 3">CBS 117206</strain>
    </source>
</reference>
<evidence type="ECO:0000313" key="2">
    <source>
        <dbReference type="EMBL" id="KAK8133197.1"/>
    </source>
</evidence>
<dbReference type="AlphaFoldDB" id="A0AAW0RE39"/>
<comment type="caution">
    <text evidence="2">The sequence shown here is derived from an EMBL/GenBank/DDBJ whole genome shotgun (WGS) entry which is preliminary data.</text>
</comment>
<feature type="compositionally biased region" description="Acidic residues" evidence="1">
    <location>
        <begin position="369"/>
        <end position="378"/>
    </location>
</feature>
<proteinExistence type="predicted"/>
<feature type="region of interest" description="Disordered" evidence="1">
    <location>
        <begin position="411"/>
        <end position="477"/>
    </location>
</feature>
<evidence type="ECO:0008006" key="4">
    <source>
        <dbReference type="Google" id="ProtNLM"/>
    </source>
</evidence>
<organism evidence="2 3">
    <name type="scientific">Apiospora kogelbergensis</name>
    <dbReference type="NCBI Taxonomy" id="1337665"/>
    <lineage>
        <taxon>Eukaryota</taxon>
        <taxon>Fungi</taxon>
        <taxon>Dikarya</taxon>
        <taxon>Ascomycota</taxon>
        <taxon>Pezizomycotina</taxon>
        <taxon>Sordariomycetes</taxon>
        <taxon>Xylariomycetidae</taxon>
        <taxon>Amphisphaeriales</taxon>
        <taxon>Apiosporaceae</taxon>
        <taxon>Apiospora</taxon>
    </lineage>
</organism>
<name>A0AAW0RE39_9PEZI</name>
<evidence type="ECO:0000313" key="3">
    <source>
        <dbReference type="Proteomes" id="UP001392437"/>
    </source>
</evidence>
<dbReference type="EMBL" id="JAQQWP010000001">
    <property type="protein sequence ID" value="KAK8133197.1"/>
    <property type="molecule type" value="Genomic_DNA"/>
</dbReference>
<accession>A0AAW0RE39</accession>
<keyword evidence="3" id="KW-1185">Reference proteome</keyword>
<gene>
    <name evidence="2" type="ORF">PG999_001370</name>
</gene>
<evidence type="ECO:0000256" key="1">
    <source>
        <dbReference type="SAM" id="MobiDB-lite"/>
    </source>
</evidence>
<dbReference type="Proteomes" id="UP001392437">
    <property type="component" value="Unassembled WGS sequence"/>
</dbReference>
<feature type="compositionally biased region" description="Basic and acidic residues" evidence="1">
    <location>
        <begin position="357"/>
        <end position="368"/>
    </location>
</feature>
<sequence>MDGPTENINLAEEERLKENRELHARASNGLANLQLAHNVPVNHAAMDTVIDALWESMHPALKPIVWNPPANGPDLWSNDEAKAEATMKAIEDISKKRECNDDFHTWLCSISRMPVIIWPLWVEDEFGAHWVVVYWTSEQRDNPKNPIEERRYITDIRLLDPALDYAYYTSGFRTHDARRRRITQRLRRLLRLFRRVYALEDVCVLRWNAREPGLLQPANGLLRGAGDAATGERVYAVVKQLLAGILDIARAPQYEEADRYWELPHYRYLGQLTHVDPALTHMEMAGICAWKCMQARDFRARIAVRLLRGDDPKIPVEVDGETRYLAPDALRRPHALVNHVVNWDIAEWRLEQNLWKQEEEERRKRDVVDVTDDMDLDQQEQGQGPDVIDDSDPDASDVEMVRKLNPAACASELADVGKSGPPTMTSIKRKQPLGPSPLSQDNGNGDEGYNSDNNDGSPAPKKRKNGLDGNVPGRPKV</sequence>
<protein>
    <recommendedName>
        <fullName evidence="4">Ubiquitin-like protease family profile domain-containing protein</fullName>
    </recommendedName>
</protein>